<feature type="chain" id="PRO_5003071035" evidence="2">
    <location>
        <begin position="25"/>
        <end position="1342"/>
    </location>
</feature>
<feature type="region of interest" description="Disordered" evidence="1">
    <location>
        <begin position="243"/>
        <end position="268"/>
    </location>
</feature>
<feature type="region of interest" description="Disordered" evidence="1">
    <location>
        <begin position="296"/>
        <end position="325"/>
    </location>
</feature>
<keyword evidence="4" id="KW-1185">Reference proteome</keyword>
<evidence type="ECO:0000256" key="2">
    <source>
        <dbReference type="SAM" id="SignalP"/>
    </source>
</evidence>
<protein>
    <submittedName>
        <fullName evidence="3">Adenylate cyclase domain protein</fullName>
    </submittedName>
</protein>
<evidence type="ECO:0000256" key="1">
    <source>
        <dbReference type="SAM" id="MobiDB-lite"/>
    </source>
</evidence>
<evidence type="ECO:0000313" key="3">
    <source>
        <dbReference type="EMBL" id="ADE83464.1"/>
    </source>
</evidence>
<proteinExistence type="predicted"/>
<accession>D5EV69</accession>
<name>D5EV69_XYLR2</name>
<sequence>MLKTIFQRHLIVIIALFFISAAMAQEKAHWELIDVEVQTPPAKYESRGSMSPDNNVEVTYRLSRGSIYIQKKVVERCLSNYRDDPVKQKKWTLAHDHKGETATGQFIISGLPENIYADKEVVLRVSFTANTSCPHGDLFGIIAQITAIDGLNKASVRGSSKILPTCNQEKNGNISVRDYTNAILRKSGDYGEWNVPFNIPGARMDGDQTYRYIGIALARSSWVSQPETPIVYFKYKFIKGEKAKNNDTPTDEDDTPEYIPPYEEDNDASDEEGIWKYIIPPFVAGGLVGWWRNRKKKKKQQKDDDPEPEPEEEEKEEEEDDEPDQLQMQVYKNFGDTLLVGDKGQQVNALIVRKPKKGPEYVDENLTRQIQIMSGDEYLHVEMGDIENGWKTAYVWAPEAENPPQEGIVKFVLANEGASYTNRLHFKVTKGEIIFFQENLTLPACFGPEARLPFLVNGIEKEKAKITAAILDIENKPTNDYRIDVKWDEKKQYYLANINDQLQDKEKDKGVPGTYATYAIEIVADNQDGVIIKGYLPLYRYYMGLVLDINPNVACYLEEQDPMRHELQLPKVNRDGKECRPAENRCTLKLYDWDDETNELLVIDPRPENIIWNVRDDEGLLKIELDEGMDLDNSVAERRQRLIEYQKMLDALGLQLQPRYNETVGLYYMLYCRTGVLNAPNRFDVEFEISASYQPKDPKKPKIQKFKRVVHLLSQPKREFASYEARVEAVKRERKIEDELRQLEDDIYMAGLNDRLAPLLFFIRLQIEFYKEEYGFYERNIKAIYTTYQHVMEGVGQEAIERAEACDDLEQMTYEWLESAHQTIEDMPLAVRIGIGFATLGSSEAAFMCIEVPYSMKKYVDAGGNSVYEMFKVGVTPVVKAYLFENTFKAAASAVKIFGGGAIKGAKGLGKMAWNGTMSRKAVTEFGTQLGKGMLNEVSTGLKAWTKTQFGWQVGMAEKAARKSALSLLEEGKQIAKGSRFNAAELYGKNRATRNIQDLMAAVELYDSCPSVENFLLRNRMIKACQGDKRTMFMLKNTEQLLANQNNKAIGNLLINNTRMQFNKTLKGVYSQAGKESIKELAKETGINPAMIRIKNATSSNIDDLLSGKTVTFDNDITFYYIDKNGVTRYFDQKLTERIYNAKFREALNAITLPKNAAGIGIKPTAAQLLKTQELADRLAKHMDQTVIEDILKHHESYGVDLEKMIVKALHGEGLSNPKKVADAVLHKGLDRFNYAAKLINAADEITDNILKNELKATAIGEIMEGCRQQVKVFKLIESRDIMRNFTSKIPTKLREAIAVMEEMTSKGNASLGEVEYALQQLGYNSFESVTKAVSDLVIKVG</sequence>
<reference evidence="3 4" key="1">
    <citation type="journal article" date="2010" name="Microb. Ecol.">
        <title>Comparative genome analysis of Prevotella ruminicola and Prevotella bryantii: insights into their environmental niche.</title>
        <authorList>
            <consortium name="North American Consortium for Rumen Bacteria"/>
            <person name="Purushe J."/>
            <person name="Fouts D.E."/>
            <person name="Morrison M."/>
            <person name="White B.A."/>
            <person name="Mackie R.I."/>
            <person name="Coutinho P.M."/>
            <person name="Henrissat B."/>
            <person name="Nelson K.E."/>
        </authorList>
    </citation>
    <scope>NUCLEOTIDE SEQUENCE [LARGE SCALE GENOMIC DNA]</scope>
    <source>
        <strain evidence="4">ATCC 19189 / JCM 8958 / 23</strain>
    </source>
</reference>
<feature type="compositionally biased region" description="Acidic residues" evidence="1">
    <location>
        <begin position="249"/>
        <end position="268"/>
    </location>
</feature>
<feature type="compositionally biased region" description="Acidic residues" evidence="1">
    <location>
        <begin position="304"/>
        <end position="324"/>
    </location>
</feature>
<evidence type="ECO:0000313" key="4">
    <source>
        <dbReference type="Proteomes" id="UP000000927"/>
    </source>
</evidence>
<dbReference type="Proteomes" id="UP000000927">
    <property type="component" value="Chromosome"/>
</dbReference>
<gene>
    <name evidence="3" type="ordered locus">PRU_2247</name>
</gene>
<dbReference type="STRING" id="264731.PRU_2247"/>
<feature type="signal peptide" evidence="2">
    <location>
        <begin position="1"/>
        <end position="24"/>
    </location>
</feature>
<dbReference type="HOGENOM" id="CLU_258265_0_0_10"/>
<dbReference type="EMBL" id="CP002006">
    <property type="protein sequence ID" value="ADE83464.1"/>
    <property type="molecule type" value="Genomic_DNA"/>
</dbReference>
<organism evidence="3 4">
    <name type="scientific">Xylanibacter ruminicola (strain ATCC 19189 / DSM 19721 / CIP 105475 / JCM 8958 / 23)</name>
    <name type="common">Prevotella ruminicola</name>
    <dbReference type="NCBI Taxonomy" id="264731"/>
    <lineage>
        <taxon>Bacteria</taxon>
        <taxon>Pseudomonadati</taxon>
        <taxon>Bacteroidota</taxon>
        <taxon>Bacteroidia</taxon>
        <taxon>Bacteroidales</taxon>
        <taxon>Prevotellaceae</taxon>
        <taxon>Xylanibacter</taxon>
    </lineage>
</organism>
<keyword evidence="2" id="KW-0732">Signal</keyword>
<dbReference type="KEGG" id="pru:PRU_2247"/>
<dbReference type="eggNOG" id="ENOG5032TPC">
    <property type="taxonomic scope" value="Bacteria"/>
</dbReference>